<gene>
    <name evidence="1" type="ORF">CIG21_06215</name>
</gene>
<dbReference type="Proteomes" id="UP000215771">
    <property type="component" value="Unassembled WGS sequence"/>
</dbReference>
<sequence>MYAEKIVETVTKDQGQFRKTALVIYRCRKRGCLLGFVYPNDKLPGDSVIFPDSEWSFFAFRNVVLYADVPVQESWVGKNQWEDGYTEWEKWDYGPQLQELRMQQDLPDMDVSWGESAEWRMVADVRWDAFSGDRGEPQTGWLKCAHAEVMLDLEEVRADIARYHHRHPVMLPKC</sequence>
<accession>A0A269PDN8</accession>
<dbReference type="EMBL" id="NQMQ01000011">
    <property type="protein sequence ID" value="PAJ70020.1"/>
    <property type="molecule type" value="Genomic_DNA"/>
</dbReference>
<reference evidence="1 2" key="1">
    <citation type="submission" date="2017-08" db="EMBL/GenBank/DDBJ databases">
        <authorList>
            <person name="de Groot N.N."/>
        </authorList>
    </citation>
    <scope>NUCLEOTIDE SEQUENCE [LARGE SCALE GENOMIC DNA]</scope>
    <source>
        <strain evidence="1 2">NBT06-6</strain>
    </source>
</reference>
<protein>
    <submittedName>
        <fullName evidence="1">Uncharacterized protein</fullName>
    </submittedName>
</protein>
<organism evidence="1 2">
    <name type="scientific">Corynebacterium hadale</name>
    <dbReference type="NCBI Taxonomy" id="2026255"/>
    <lineage>
        <taxon>Bacteria</taxon>
        <taxon>Bacillati</taxon>
        <taxon>Actinomycetota</taxon>
        <taxon>Actinomycetes</taxon>
        <taxon>Mycobacteriales</taxon>
        <taxon>Corynebacteriaceae</taxon>
        <taxon>Corynebacterium</taxon>
    </lineage>
</organism>
<comment type="caution">
    <text evidence="1">The sequence shown here is derived from an EMBL/GenBank/DDBJ whole genome shotgun (WGS) entry which is preliminary data.</text>
</comment>
<evidence type="ECO:0000313" key="2">
    <source>
        <dbReference type="Proteomes" id="UP000215771"/>
    </source>
</evidence>
<dbReference type="RefSeq" id="WP_095277010.1">
    <property type="nucleotide sequence ID" value="NZ_CP047655.1"/>
</dbReference>
<proteinExistence type="predicted"/>
<name>A0A269PDN8_9CORY</name>
<evidence type="ECO:0000313" key="1">
    <source>
        <dbReference type="EMBL" id="PAJ70020.1"/>
    </source>
</evidence>
<dbReference type="AlphaFoldDB" id="A0A269PDN8"/>